<name>A0AAV5DHV5_ELECO</name>
<dbReference type="AlphaFoldDB" id="A0AAV5DHV5"/>
<dbReference type="Gene3D" id="6.10.280.40">
    <property type="match status" value="1"/>
</dbReference>
<sequence length="142" mass="15144">MLSCCFDAFKFLAMNYLSNDAHPLFDEVHALLQDAINITLDDVAELLMPKHTENDVDSCLVGLVEALEKAKTEKKYLIPNQILEGGTVSNPGNIGYLSSLATLAAVPPLPMCPSSALPPLPAPPSSPAPPLSLHALLLDLLN</sequence>
<protein>
    <recommendedName>
        <fullName evidence="1">AAA+ ATPase At3g28540-like C-terminal domain-containing protein</fullName>
    </recommendedName>
</protein>
<dbReference type="Pfam" id="PF25568">
    <property type="entry name" value="AAA_lid_At3g28540"/>
    <property type="match status" value="1"/>
</dbReference>
<dbReference type="InterPro" id="IPR058017">
    <property type="entry name" value="At3g28540-like_C"/>
</dbReference>
<reference evidence="2" key="1">
    <citation type="journal article" date="2018" name="DNA Res.">
        <title>Multiple hybrid de novo genome assembly of finger millet, an orphan allotetraploid crop.</title>
        <authorList>
            <person name="Hatakeyama M."/>
            <person name="Aluri S."/>
            <person name="Balachadran M.T."/>
            <person name="Sivarajan S.R."/>
            <person name="Patrignani A."/>
            <person name="Gruter S."/>
            <person name="Poveda L."/>
            <person name="Shimizu-Inatsugi R."/>
            <person name="Baeten J."/>
            <person name="Francoijs K.J."/>
            <person name="Nataraja K.N."/>
            <person name="Reddy Y.A.N."/>
            <person name="Phadnis S."/>
            <person name="Ravikumar R.L."/>
            <person name="Schlapbach R."/>
            <person name="Sreeman S.M."/>
            <person name="Shimizu K.K."/>
        </authorList>
    </citation>
    <scope>NUCLEOTIDE SEQUENCE</scope>
</reference>
<evidence type="ECO:0000313" key="3">
    <source>
        <dbReference type="Proteomes" id="UP001054889"/>
    </source>
</evidence>
<evidence type="ECO:0000259" key="1">
    <source>
        <dbReference type="Pfam" id="PF25568"/>
    </source>
</evidence>
<keyword evidence="3" id="KW-1185">Reference proteome</keyword>
<accession>A0AAV5DHV5</accession>
<dbReference type="Proteomes" id="UP001054889">
    <property type="component" value="Unassembled WGS sequence"/>
</dbReference>
<proteinExistence type="predicted"/>
<dbReference type="EMBL" id="BQKI01000017">
    <property type="protein sequence ID" value="GJN09991.1"/>
    <property type="molecule type" value="Genomic_DNA"/>
</dbReference>
<gene>
    <name evidence="2" type="primary">ga28049</name>
    <name evidence="2" type="ORF">PR202_ga28049</name>
</gene>
<comment type="caution">
    <text evidence="2">The sequence shown here is derived from an EMBL/GenBank/DDBJ whole genome shotgun (WGS) entry which is preliminary data.</text>
</comment>
<feature type="domain" description="AAA+ ATPase At3g28540-like C-terminal" evidence="1">
    <location>
        <begin position="4"/>
        <end position="74"/>
    </location>
</feature>
<reference evidence="2" key="2">
    <citation type="submission" date="2021-12" db="EMBL/GenBank/DDBJ databases">
        <title>Resequencing data analysis of finger millet.</title>
        <authorList>
            <person name="Hatakeyama M."/>
            <person name="Aluri S."/>
            <person name="Balachadran M.T."/>
            <person name="Sivarajan S.R."/>
            <person name="Poveda L."/>
            <person name="Shimizu-Inatsugi R."/>
            <person name="Schlapbach R."/>
            <person name="Sreeman S.M."/>
            <person name="Shimizu K.K."/>
        </authorList>
    </citation>
    <scope>NUCLEOTIDE SEQUENCE</scope>
</reference>
<organism evidence="2 3">
    <name type="scientific">Eleusine coracana subsp. coracana</name>
    <dbReference type="NCBI Taxonomy" id="191504"/>
    <lineage>
        <taxon>Eukaryota</taxon>
        <taxon>Viridiplantae</taxon>
        <taxon>Streptophyta</taxon>
        <taxon>Embryophyta</taxon>
        <taxon>Tracheophyta</taxon>
        <taxon>Spermatophyta</taxon>
        <taxon>Magnoliopsida</taxon>
        <taxon>Liliopsida</taxon>
        <taxon>Poales</taxon>
        <taxon>Poaceae</taxon>
        <taxon>PACMAD clade</taxon>
        <taxon>Chloridoideae</taxon>
        <taxon>Cynodonteae</taxon>
        <taxon>Eleusininae</taxon>
        <taxon>Eleusine</taxon>
    </lineage>
</organism>
<evidence type="ECO:0000313" key="2">
    <source>
        <dbReference type="EMBL" id="GJN09991.1"/>
    </source>
</evidence>